<evidence type="ECO:0000313" key="2">
    <source>
        <dbReference type="EMBL" id="KAG1553565.1"/>
    </source>
</evidence>
<feature type="compositionally biased region" description="Polar residues" evidence="1">
    <location>
        <begin position="132"/>
        <end position="144"/>
    </location>
</feature>
<name>A0A9P6YNX0_RHIOR</name>
<evidence type="ECO:0000256" key="1">
    <source>
        <dbReference type="SAM" id="MobiDB-lite"/>
    </source>
</evidence>
<evidence type="ECO:0000313" key="3">
    <source>
        <dbReference type="Proteomes" id="UP000717996"/>
    </source>
</evidence>
<comment type="caution">
    <text evidence="2">The sequence shown here is derived from an EMBL/GenBank/DDBJ whole genome shotgun (WGS) entry which is preliminary data.</text>
</comment>
<dbReference type="EMBL" id="JAANIT010000031">
    <property type="protein sequence ID" value="KAG1553565.1"/>
    <property type="molecule type" value="Genomic_DNA"/>
</dbReference>
<organism evidence="2 3">
    <name type="scientific">Rhizopus oryzae</name>
    <name type="common">Mucormycosis agent</name>
    <name type="synonym">Rhizopus arrhizus var. delemar</name>
    <dbReference type="NCBI Taxonomy" id="64495"/>
    <lineage>
        <taxon>Eukaryota</taxon>
        <taxon>Fungi</taxon>
        <taxon>Fungi incertae sedis</taxon>
        <taxon>Mucoromycota</taxon>
        <taxon>Mucoromycotina</taxon>
        <taxon>Mucoromycetes</taxon>
        <taxon>Mucorales</taxon>
        <taxon>Mucorineae</taxon>
        <taxon>Rhizopodaceae</taxon>
        <taxon>Rhizopus</taxon>
    </lineage>
</organism>
<reference evidence="2" key="1">
    <citation type="journal article" date="2020" name="Microb. Genom.">
        <title>Genetic diversity of clinical and environmental Mucorales isolates obtained from an investigation of mucormycosis cases among solid organ transplant recipients.</title>
        <authorList>
            <person name="Nguyen M.H."/>
            <person name="Kaul D."/>
            <person name="Muto C."/>
            <person name="Cheng S.J."/>
            <person name="Richter R.A."/>
            <person name="Bruno V.M."/>
            <person name="Liu G."/>
            <person name="Beyhan S."/>
            <person name="Sundermann A.J."/>
            <person name="Mounaud S."/>
            <person name="Pasculle A.W."/>
            <person name="Nierman W.C."/>
            <person name="Driscoll E."/>
            <person name="Cumbie R."/>
            <person name="Clancy C.J."/>
            <person name="Dupont C.L."/>
        </authorList>
    </citation>
    <scope>NUCLEOTIDE SEQUENCE</scope>
    <source>
        <strain evidence="2">GL16</strain>
    </source>
</reference>
<dbReference type="AlphaFoldDB" id="A0A9P6YNX0"/>
<dbReference type="Proteomes" id="UP000717996">
    <property type="component" value="Unassembled WGS sequence"/>
</dbReference>
<feature type="compositionally biased region" description="Acidic residues" evidence="1">
    <location>
        <begin position="104"/>
        <end position="113"/>
    </location>
</feature>
<feature type="region of interest" description="Disordered" evidence="1">
    <location>
        <begin position="98"/>
        <end position="144"/>
    </location>
</feature>
<sequence>MQSTCNYKQSYIKSSSSICRPKKIILGGPPTYEKMTVEELKALSRQVKLPKEDEIISLSRNLRHNLTKAKFRMMDSLRKSNVTQDVQIYECLNKSCPSTPSLSEPDDYEEYGTDDCSSVSSTSSSLPLMTHPSGSSGSQKNETSSTITMANTLTDIANIYSSLLYTPFYNSMFDMNLLLQSALNTAPDTTSNEATEDQINSWLQRGGGGTISPIASLATDQELADLLDFDS</sequence>
<protein>
    <submittedName>
        <fullName evidence="2">Uncharacterized protein</fullName>
    </submittedName>
</protein>
<gene>
    <name evidence="2" type="ORF">G6F51_000529</name>
</gene>
<accession>A0A9P6YNX0</accession>
<proteinExistence type="predicted"/>